<feature type="compositionally biased region" description="Low complexity" evidence="1">
    <location>
        <begin position="392"/>
        <end position="404"/>
    </location>
</feature>
<gene>
    <name evidence="2" type="ORF">SSX86_006260</name>
</gene>
<evidence type="ECO:0000313" key="3">
    <source>
        <dbReference type="Proteomes" id="UP001408789"/>
    </source>
</evidence>
<accession>A0AAP0H6A6</accession>
<evidence type="ECO:0000256" key="1">
    <source>
        <dbReference type="SAM" id="MobiDB-lite"/>
    </source>
</evidence>
<dbReference type="Proteomes" id="UP001408789">
    <property type="component" value="Unassembled WGS sequence"/>
</dbReference>
<dbReference type="InterPro" id="IPR012340">
    <property type="entry name" value="NA-bd_OB-fold"/>
</dbReference>
<feature type="region of interest" description="Disordered" evidence="1">
    <location>
        <begin position="386"/>
        <end position="418"/>
    </location>
</feature>
<proteinExistence type="predicted"/>
<evidence type="ECO:0000313" key="2">
    <source>
        <dbReference type="EMBL" id="KAK9073666.1"/>
    </source>
</evidence>
<dbReference type="AlphaFoldDB" id="A0AAP0H6A6"/>
<sequence length="418" mass="46587">MRIADITLNSTPRPLEHDTIQAVFNEGEYSQVEEKLKVHSAYIISKYTITYPPKFDKASPHPCALKIDGNLIAYSLGSRENIPLRCFNLVPRYHLNSKPYMGRQLIDYMGKVTNLELADINDNTTVLRMQLEAPGCLPVTVSLWDMIYEGLDLRRFTETTMEVIIVATALRVVTRGGCIHLQCTGGTHVFIDPGFRIARAGHPLRRLAIRQVSEICPVPWLPITQISYLYTTRDDTLQDETYLIACSIIQLPLIQEWYTVRCTMDDGSAQISVLLSDASLITMTGVPCFNLITIDGLTDANTLPTPIADLTHTKWLLTVNQGRRITDLLLELRGTGVSPIPIAVLRPGEPGRQLLSHLMYFRKAVEQNSYKLLTAITHDIGTSEDRWEPGIDLDAQSQDAASSQGSHSPSVDQAAVRG</sequence>
<dbReference type="EMBL" id="JBCNJP010000008">
    <property type="protein sequence ID" value="KAK9073666.1"/>
    <property type="molecule type" value="Genomic_DNA"/>
</dbReference>
<keyword evidence="3" id="KW-1185">Reference proteome</keyword>
<protein>
    <submittedName>
        <fullName evidence="2">Uncharacterized protein</fullName>
    </submittedName>
</protein>
<comment type="caution">
    <text evidence="2">The sequence shown here is derived from an EMBL/GenBank/DDBJ whole genome shotgun (WGS) entry which is preliminary data.</text>
</comment>
<reference evidence="2 3" key="1">
    <citation type="submission" date="2024-04" db="EMBL/GenBank/DDBJ databases">
        <title>The reference genome of an endangered Asteraceae, Deinandra increscens subsp. villosa, native to the Central Coast of California.</title>
        <authorList>
            <person name="Guilliams M."/>
            <person name="Hasenstab-Lehman K."/>
            <person name="Meyer R."/>
            <person name="Mcevoy S."/>
        </authorList>
    </citation>
    <scope>NUCLEOTIDE SEQUENCE [LARGE SCALE GENOMIC DNA]</scope>
    <source>
        <tissue evidence="2">Leaf</tissue>
    </source>
</reference>
<name>A0AAP0H6A6_9ASTR</name>
<organism evidence="2 3">
    <name type="scientific">Deinandra increscens subsp. villosa</name>
    <dbReference type="NCBI Taxonomy" id="3103831"/>
    <lineage>
        <taxon>Eukaryota</taxon>
        <taxon>Viridiplantae</taxon>
        <taxon>Streptophyta</taxon>
        <taxon>Embryophyta</taxon>
        <taxon>Tracheophyta</taxon>
        <taxon>Spermatophyta</taxon>
        <taxon>Magnoliopsida</taxon>
        <taxon>eudicotyledons</taxon>
        <taxon>Gunneridae</taxon>
        <taxon>Pentapetalae</taxon>
        <taxon>asterids</taxon>
        <taxon>campanulids</taxon>
        <taxon>Asterales</taxon>
        <taxon>Asteraceae</taxon>
        <taxon>Asteroideae</taxon>
        <taxon>Heliantheae alliance</taxon>
        <taxon>Madieae</taxon>
        <taxon>Madiinae</taxon>
        <taxon>Deinandra</taxon>
    </lineage>
</organism>
<dbReference type="Gene3D" id="2.40.50.140">
    <property type="entry name" value="Nucleic acid-binding proteins"/>
    <property type="match status" value="1"/>
</dbReference>